<protein>
    <submittedName>
        <fullName evidence="9">Methyl-accepting chemotaxis protein</fullName>
    </submittedName>
</protein>
<dbReference type="Pfam" id="PF00672">
    <property type="entry name" value="HAMP"/>
    <property type="match status" value="1"/>
</dbReference>
<comment type="similarity">
    <text evidence="2">Belongs to the methyl-accepting chemotaxis (MCP) protein family.</text>
</comment>
<dbReference type="SMART" id="SM00283">
    <property type="entry name" value="MA"/>
    <property type="match status" value="1"/>
</dbReference>
<dbReference type="PROSITE" id="PS50111">
    <property type="entry name" value="CHEMOTAXIS_TRANSDUC_2"/>
    <property type="match status" value="1"/>
</dbReference>
<dbReference type="Pfam" id="PF22673">
    <property type="entry name" value="MCP-like_PDC_1"/>
    <property type="match status" value="1"/>
</dbReference>
<keyword evidence="1" id="KW-0488">Methylation</keyword>
<dbReference type="Gene3D" id="1.20.120.1530">
    <property type="match status" value="3"/>
</dbReference>
<feature type="transmembrane region" description="Helical" evidence="6">
    <location>
        <begin position="12"/>
        <end position="35"/>
    </location>
</feature>
<dbReference type="PANTHER" id="PTHR43531">
    <property type="entry name" value="PROTEIN ICFG"/>
    <property type="match status" value="1"/>
</dbReference>
<feature type="domain" description="HAMP" evidence="8">
    <location>
        <begin position="379"/>
        <end position="431"/>
    </location>
</feature>
<dbReference type="Pfam" id="PF18947">
    <property type="entry name" value="HAMP_2"/>
    <property type="match status" value="4"/>
</dbReference>
<dbReference type="Gene3D" id="3.30.450.20">
    <property type="entry name" value="PAS domain"/>
    <property type="match status" value="1"/>
</dbReference>
<keyword evidence="10" id="KW-1185">Reference proteome</keyword>
<dbReference type="PANTHER" id="PTHR43531:SF14">
    <property type="entry name" value="METHYL-ACCEPTING CHEMOTAXIS PROTEIN I-RELATED"/>
    <property type="match status" value="1"/>
</dbReference>
<comment type="caution">
    <text evidence="9">The sequence shown here is derived from an EMBL/GenBank/DDBJ whole genome shotgun (WGS) entry which is preliminary data.</text>
</comment>
<feature type="domain" description="Methyl-accepting transducer" evidence="7">
    <location>
        <begin position="755"/>
        <end position="984"/>
    </location>
</feature>
<name>A0ABW3GI22_9PROT</name>
<feature type="compositionally biased region" description="Basic and acidic residues" evidence="5">
    <location>
        <begin position="1050"/>
        <end position="1059"/>
    </location>
</feature>
<gene>
    <name evidence="9" type="ORF">ACFQ1T_10350</name>
</gene>
<evidence type="ECO:0000256" key="6">
    <source>
        <dbReference type="SAM" id="Phobius"/>
    </source>
</evidence>
<dbReference type="CDD" id="cd11386">
    <property type="entry name" value="MCP_signal"/>
    <property type="match status" value="1"/>
</dbReference>
<organism evidence="9 10">
    <name type="scientific">Methylophilus glucosoxydans</name>
    <dbReference type="NCBI Taxonomy" id="752553"/>
    <lineage>
        <taxon>Bacteria</taxon>
        <taxon>Pseudomonadati</taxon>
        <taxon>Pseudomonadota</taxon>
        <taxon>Betaproteobacteria</taxon>
        <taxon>Nitrosomonadales</taxon>
        <taxon>Methylophilaceae</taxon>
        <taxon>Methylophilus</taxon>
    </lineage>
</organism>
<keyword evidence="6" id="KW-0472">Membrane</keyword>
<keyword evidence="3" id="KW-0807">Transducer</keyword>
<dbReference type="InterPro" id="IPR004089">
    <property type="entry name" value="MCPsignal_dom"/>
</dbReference>
<evidence type="ECO:0000256" key="3">
    <source>
        <dbReference type="PROSITE-ProRule" id="PRU00284"/>
    </source>
</evidence>
<dbReference type="SMART" id="SM00304">
    <property type="entry name" value="HAMP"/>
    <property type="match status" value="5"/>
</dbReference>
<keyword evidence="4" id="KW-0175">Coiled coil</keyword>
<feature type="transmembrane region" description="Helical" evidence="6">
    <location>
        <begin position="356"/>
        <end position="376"/>
    </location>
</feature>
<dbReference type="InterPro" id="IPR051310">
    <property type="entry name" value="MCP_chemotaxis"/>
</dbReference>
<evidence type="ECO:0000259" key="8">
    <source>
        <dbReference type="PROSITE" id="PS50885"/>
    </source>
</evidence>
<dbReference type="CDD" id="cd06225">
    <property type="entry name" value="HAMP"/>
    <property type="match status" value="1"/>
</dbReference>
<evidence type="ECO:0000256" key="2">
    <source>
        <dbReference type="ARBA" id="ARBA00029447"/>
    </source>
</evidence>
<feature type="region of interest" description="Disordered" evidence="5">
    <location>
        <begin position="1030"/>
        <end position="1059"/>
    </location>
</feature>
<evidence type="ECO:0000256" key="5">
    <source>
        <dbReference type="SAM" id="MobiDB-lite"/>
    </source>
</evidence>
<feature type="coiled-coil region" evidence="4">
    <location>
        <begin position="774"/>
        <end position="808"/>
    </location>
</feature>
<feature type="coiled-coil region" evidence="4">
    <location>
        <begin position="962"/>
        <end position="993"/>
    </location>
</feature>
<evidence type="ECO:0000256" key="4">
    <source>
        <dbReference type="SAM" id="Coils"/>
    </source>
</evidence>
<reference evidence="10" key="1">
    <citation type="journal article" date="2019" name="Int. J. Syst. Evol. Microbiol.">
        <title>The Global Catalogue of Microorganisms (GCM) 10K type strain sequencing project: providing services to taxonomists for standard genome sequencing and annotation.</title>
        <authorList>
            <consortium name="The Broad Institute Genomics Platform"/>
            <consortium name="The Broad Institute Genome Sequencing Center for Infectious Disease"/>
            <person name="Wu L."/>
            <person name="Ma J."/>
        </authorList>
    </citation>
    <scope>NUCLEOTIDE SEQUENCE [LARGE SCALE GENOMIC DNA]</scope>
    <source>
        <strain evidence="10">CCUG 59685</strain>
    </source>
</reference>
<evidence type="ECO:0000256" key="1">
    <source>
        <dbReference type="ARBA" id="ARBA00022481"/>
    </source>
</evidence>
<dbReference type="Proteomes" id="UP001597106">
    <property type="component" value="Unassembled WGS sequence"/>
</dbReference>
<dbReference type="SUPFAM" id="SSF58104">
    <property type="entry name" value="Methyl-accepting chemotaxis protein (MCP) signaling domain"/>
    <property type="match status" value="1"/>
</dbReference>
<evidence type="ECO:0000313" key="9">
    <source>
        <dbReference type="EMBL" id="MFD0930175.1"/>
    </source>
</evidence>
<dbReference type="CDD" id="cd12913">
    <property type="entry name" value="PDC1_MCP_like"/>
    <property type="match status" value="1"/>
</dbReference>
<proteinExistence type="inferred from homology"/>
<dbReference type="InterPro" id="IPR003660">
    <property type="entry name" value="HAMP_dom"/>
</dbReference>
<dbReference type="SUPFAM" id="SSF158472">
    <property type="entry name" value="HAMP domain-like"/>
    <property type="match status" value="1"/>
</dbReference>
<keyword evidence="6" id="KW-1133">Transmembrane helix</keyword>
<accession>A0ABW3GI22</accession>
<dbReference type="Gene3D" id="1.10.287.950">
    <property type="entry name" value="Methyl-accepting chemotaxis protein"/>
    <property type="match status" value="1"/>
</dbReference>
<dbReference type="Pfam" id="PF00015">
    <property type="entry name" value="MCPsignal"/>
    <property type="match status" value="1"/>
</dbReference>
<evidence type="ECO:0000313" key="10">
    <source>
        <dbReference type="Proteomes" id="UP001597106"/>
    </source>
</evidence>
<dbReference type="RefSeq" id="WP_379076263.1">
    <property type="nucleotide sequence ID" value="NZ_JBHTJW010000002.1"/>
</dbReference>
<feature type="domain" description="HAMP" evidence="8">
    <location>
        <begin position="652"/>
        <end position="704"/>
    </location>
</feature>
<keyword evidence="6" id="KW-0812">Transmembrane</keyword>
<dbReference type="PROSITE" id="PS50885">
    <property type="entry name" value="HAMP"/>
    <property type="match status" value="2"/>
</dbReference>
<dbReference type="EMBL" id="JBHTJW010000002">
    <property type="protein sequence ID" value="MFD0930175.1"/>
    <property type="molecule type" value="Genomic_DNA"/>
</dbReference>
<sequence length="1059" mass="112993">MQLSQRFQSIQGKIVLMAGLSILVSGSILVGSSYLSAKNNQQLVSENVSLLVNEGTKNSLKNLAGSEAGKIQAKFDVALDAARTMANTFVLSKEGSVALGRDQINAILLNVLKQNPEFNGTYSCWEPDALDGKDDAFKTGRDGNNSLTGRFTPYWNRDESGRIAVQPLVEYDTLDKHPNGVMKGGWYLGPKTNHTESVLDPFPYIVQGKSVWLTTLSVPIIKNGKFYGVAGTDYNLDFVQKTAEGASKNLFDGKGEVVIVSNMGLIVADSRNPGLIGQPFGKIVGDSSAKYLQEIQSGRDMAAIDEQAGQMMALAPIMLGRTGKPWSVLIKVPTAVVLAEAQALDQRLSSGANQAALWQLLLGLMVTATGIAVIWFSAAKIAKPIREAAQVAQDLSLGRTDVVIEVHSQDETGQLMTAMQSMVKSIKLLIHDTHGLAQSAVQGNLSTRADIQPHQGDFRKVVEGINETLDAVVTPLGVAASYVEQIAKGEIPEKITADYKGDFNAIKNNLNQCIETINSMVYDTEELVHAAVEGRLSTRADASKHQGDFRKIVQGVNETLDAVIDPLNVAAQYVSDISKGNIPAKITDHYNGDFNTIKDNLNQCIDAVNALISDADMLSQAAVDGRLTTRADASKHNGDFRKIVEGVNNTLDSVIGPLNVAANYVDRISKGDIPERITDHYNGDFNELKNNLNTCIEAVNLLVNDANQLAEAAKEGRITVRADVDKHNGDFRKIIAGVNNTLDMIVEPIIAVTEAVETITTAANEISSGNSDLSARTEQQASSLEETAASMEQLASTVKQNADNAKQANQLALTASGVAVKGGQVVNEVVATMSAINESAKKIEDIISVIDGIAFQTNILALNAAVEAARAGEQGRGFAVVAGEVRNLAQRSASAAKEIKELITDSVNKTTEGTKLVENAGNTMEEVVSSVQRVADIISEISAASTEQSTGIDQVNQAVTSMDETTQQNAALVEEAAAAAESLVDQANQLADAISQFKLEGVAAGGFSSAHANTHRVSEKNRAVNLTAMHKHKVSPSRGAGDPGKLLKTGTHDHSWESF</sequence>
<evidence type="ECO:0000259" key="7">
    <source>
        <dbReference type="PROSITE" id="PS50111"/>
    </source>
</evidence>